<dbReference type="SUPFAM" id="SSF57716">
    <property type="entry name" value="Glucocorticoid receptor-like (DNA-binding domain)"/>
    <property type="match status" value="2"/>
</dbReference>
<dbReference type="InterPro" id="IPR033723">
    <property type="entry name" value="PET_prickle"/>
</dbReference>
<dbReference type="PROSITE" id="PS51303">
    <property type="entry name" value="PET"/>
    <property type="match status" value="1"/>
</dbReference>
<organism evidence="11 12">
    <name type="scientific">Rhynocoris fuscipes</name>
    <dbReference type="NCBI Taxonomy" id="488301"/>
    <lineage>
        <taxon>Eukaryota</taxon>
        <taxon>Metazoa</taxon>
        <taxon>Ecdysozoa</taxon>
        <taxon>Arthropoda</taxon>
        <taxon>Hexapoda</taxon>
        <taxon>Insecta</taxon>
        <taxon>Pterygota</taxon>
        <taxon>Neoptera</taxon>
        <taxon>Paraneoptera</taxon>
        <taxon>Hemiptera</taxon>
        <taxon>Heteroptera</taxon>
        <taxon>Panheteroptera</taxon>
        <taxon>Cimicomorpha</taxon>
        <taxon>Reduviidae</taxon>
        <taxon>Harpactorinae</taxon>
        <taxon>Harpactorini</taxon>
        <taxon>Rhynocoris</taxon>
    </lineage>
</organism>
<dbReference type="CDD" id="cd09418">
    <property type="entry name" value="LIM2_Prickle"/>
    <property type="match status" value="1"/>
</dbReference>
<dbReference type="PANTHER" id="PTHR24211:SF20">
    <property type="entry name" value="PROTEIN ESPINAS-RELATED"/>
    <property type="match status" value="1"/>
</dbReference>
<dbReference type="InterPro" id="IPR047120">
    <property type="entry name" value="Pk/Esn/Tes"/>
</dbReference>
<evidence type="ECO:0000256" key="1">
    <source>
        <dbReference type="ARBA" id="ARBA00008268"/>
    </source>
</evidence>
<sequence length="537" mass="59541">MAHELNESTLCGEVNRQTHSDDDSGCPLEEYTWVPPGLRPDQVHLYFSCLPEEKVPYVNSRGERYRLNQLVYQLPPQDNEVRYSRPLSDEETSQLRRFASQRKRDNLGQGVVGHLDKSTPCYACDEMMSSGDIGVFASRAGSNASWHPSCFVCCTCQELLVDLVYFYSNGKLYCGRHHAETLKPRCSACDELILADECTEAEGQAWHMNHFTCTECMDELGGHRYIMRHGSPYCLNCFDTLFAEFCDACGEPITVDQGEMSHEGQHWHATEKCFCCKTCSRPLLGRAFLPRRGLLYCSVACSKGEPPTPPFKNPINSSNPQKSICEVSNDICPEEISENCSRSLETCKDIARSWYNSNGVNNLVPAQITDSMSKLILNSNNEQSQVIVHKDIDELLSQCTSRGREGVQLVSESRSIETCWATAPTSRLTNTSGKKNLTVRFRCVIPGETSTTASSSNNNDLSLSAHSSDSSDTCSTCSTSSSDDLTAYKLSPRKDTGGVRISYIPNDALACAKRKSPHGTSTSSSHIKRTDDTCVIS</sequence>
<dbReference type="CDD" id="cd09827">
    <property type="entry name" value="PET_Prickle"/>
    <property type="match status" value="1"/>
</dbReference>
<feature type="compositionally biased region" description="Basic and acidic residues" evidence="7">
    <location>
        <begin position="528"/>
        <end position="537"/>
    </location>
</feature>
<comment type="caution">
    <text evidence="11">The sequence shown here is derived from an EMBL/GenBank/DDBJ whole genome shotgun (WGS) entry which is preliminary data.</text>
</comment>
<keyword evidence="12" id="KW-1185">Reference proteome</keyword>
<feature type="region of interest" description="Disordered" evidence="7">
    <location>
        <begin position="1"/>
        <end position="25"/>
    </location>
</feature>
<evidence type="ECO:0000256" key="4">
    <source>
        <dbReference type="ARBA" id="ARBA00022833"/>
    </source>
</evidence>
<dbReference type="GO" id="GO:0008270">
    <property type="term" value="F:zinc ion binding"/>
    <property type="evidence" value="ECO:0007669"/>
    <property type="project" value="InterPro"/>
</dbReference>
<feature type="region of interest" description="Disordered" evidence="7">
    <location>
        <begin position="514"/>
        <end position="537"/>
    </location>
</feature>
<dbReference type="SMART" id="SM00132">
    <property type="entry name" value="LIM"/>
    <property type="match status" value="3"/>
</dbReference>
<dbReference type="InterPro" id="IPR033727">
    <property type="entry name" value="LIM3_prickle"/>
</dbReference>
<dbReference type="InterPro" id="IPR010442">
    <property type="entry name" value="PET_domain"/>
</dbReference>
<evidence type="ECO:0000259" key="8">
    <source>
        <dbReference type="PROSITE" id="PS50023"/>
    </source>
</evidence>
<feature type="domain" description="PET" evidence="9">
    <location>
        <begin position="12"/>
        <end position="120"/>
    </location>
</feature>
<dbReference type="InterPro" id="IPR001781">
    <property type="entry name" value="Znf_LIM"/>
</dbReference>
<evidence type="ECO:0000256" key="3">
    <source>
        <dbReference type="ARBA" id="ARBA00022737"/>
    </source>
</evidence>
<dbReference type="AlphaFoldDB" id="A0AAW1CJV1"/>
<keyword evidence="2 6" id="KW-0479">Metal-binding</keyword>
<feature type="domain" description="LIM zinc-binding" evidence="8">
    <location>
        <begin position="184"/>
        <end position="244"/>
    </location>
</feature>
<feature type="region of interest" description="Disordered" evidence="7">
    <location>
        <begin position="449"/>
        <end position="483"/>
    </location>
</feature>
<evidence type="ECO:0000313" key="11">
    <source>
        <dbReference type="EMBL" id="KAK9497759.1"/>
    </source>
</evidence>
<dbReference type="Pfam" id="PF00412">
    <property type="entry name" value="LIM"/>
    <property type="match status" value="3"/>
</dbReference>
<evidence type="ECO:0000313" key="10">
    <source>
        <dbReference type="EMBL" id="KAK9496941.1"/>
    </source>
</evidence>
<dbReference type="Proteomes" id="UP001461498">
    <property type="component" value="Unassembled WGS sequence"/>
</dbReference>
<dbReference type="InterPro" id="IPR033725">
    <property type="entry name" value="LIM1_prickle"/>
</dbReference>
<evidence type="ECO:0000313" key="12">
    <source>
        <dbReference type="Proteomes" id="UP001461498"/>
    </source>
</evidence>
<dbReference type="EMBL" id="JAPXFL010000014">
    <property type="protein sequence ID" value="KAK9497759.1"/>
    <property type="molecule type" value="Genomic_DNA"/>
</dbReference>
<keyword evidence="3" id="KW-0677">Repeat</keyword>
<evidence type="ECO:0000256" key="7">
    <source>
        <dbReference type="SAM" id="MobiDB-lite"/>
    </source>
</evidence>
<dbReference type="CDD" id="cd09420">
    <property type="entry name" value="LIM3_Prickle"/>
    <property type="match status" value="1"/>
</dbReference>
<dbReference type="InterPro" id="IPR033726">
    <property type="entry name" value="LIM2_prickle"/>
</dbReference>
<dbReference type="EMBL" id="JAPXFL010000037">
    <property type="protein sequence ID" value="KAK9496941.1"/>
    <property type="molecule type" value="Genomic_DNA"/>
</dbReference>
<dbReference type="CDD" id="cd09415">
    <property type="entry name" value="LIM1_Prickle"/>
    <property type="match status" value="1"/>
</dbReference>
<feature type="domain" description="LIM zinc-binding" evidence="8">
    <location>
        <begin position="119"/>
        <end position="183"/>
    </location>
</feature>
<dbReference type="PROSITE" id="PS00478">
    <property type="entry name" value="LIM_DOMAIN_1"/>
    <property type="match status" value="1"/>
</dbReference>
<evidence type="ECO:0000259" key="9">
    <source>
        <dbReference type="PROSITE" id="PS51303"/>
    </source>
</evidence>
<comment type="similarity">
    <text evidence="1">Belongs to the prickle / espinas / testin family.</text>
</comment>
<name>A0AAW1CJV1_9HEMI</name>
<proteinExistence type="inferred from homology"/>
<protein>
    <submittedName>
        <fullName evidence="11">Uncharacterized protein</fullName>
    </submittedName>
</protein>
<evidence type="ECO:0000256" key="2">
    <source>
        <dbReference type="ARBA" id="ARBA00022723"/>
    </source>
</evidence>
<keyword evidence="5 6" id="KW-0440">LIM domain</keyword>
<keyword evidence="4 6" id="KW-0862">Zinc</keyword>
<gene>
    <name evidence="11" type="ORF">O3M35_004419</name>
    <name evidence="10" type="ORF">O3M35_012847</name>
</gene>
<reference evidence="11 12" key="1">
    <citation type="submission" date="2022-12" db="EMBL/GenBank/DDBJ databases">
        <title>Chromosome-level genome assembly of true bugs.</title>
        <authorList>
            <person name="Ma L."/>
            <person name="Li H."/>
        </authorList>
    </citation>
    <scope>NUCLEOTIDE SEQUENCE [LARGE SCALE GENOMIC DNA]</scope>
    <source>
        <strain evidence="11">Lab_2022b</strain>
    </source>
</reference>
<evidence type="ECO:0000256" key="5">
    <source>
        <dbReference type="ARBA" id="ARBA00023038"/>
    </source>
</evidence>
<dbReference type="Gene3D" id="2.10.110.10">
    <property type="entry name" value="Cysteine Rich Protein"/>
    <property type="match status" value="3"/>
</dbReference>
<dbReference type="PANTHER" id="PTHR24211">
    <property type="entry name" value="LIM DOMAIN-CONTAINING PROTEIN"/>
    <property type="match status" value="1"/>
</dbReference>
<dbReference type="Pfam" id="PF06297">
    <property type="entry name" value="PET"/>
    <property type="match status" value="1"/>
</dbReference>
<dbReference type="FunFam" id="2.10.110.10:FF:000035">
    <property type="entry name" value="prickle-like protein 2 isoform X1"/>
    <property type="match status" value="1"/>
</dbReference>
<accession>A0AAW1CJV1</accession>
<dbReference type="PROSITE" id="PS50023">
    <property type="entry name" value="LIM_DOMAIN_2"/>
    <property type="match status" value="2"/>
</dbReference>
<evidence type="ECO:0000256" key="6">
    <source>
        <dbReference type="PROSITE-ProRule" id="PRU00125"/>
    </source>
</evidence>
<dbReference type="FunFam" id="2.10.110.10:FF:000005">
    <property type="entry name" value="Testin isoform 1"/>
    <property type="match status" value="1"/>
</dbReference>